<accession>A5N1G7</accession>
<dbReference type="AlphaFoldDB" id="A5N1G7"/>
<dbReference type="EMBL" id="CP000673">
    <property type="protein sequence ID" value="EDK34963.1"/>
    <property type="molecule type" value="Genomic_DNA"/>
</dbReference>
<dbReference type="RefSeq" id="WP_012103298.1">
    <property type="nucleotide sequence ID" value="NC_009706.1"/>
</dbReference>
<protein>
    <submittedName>
        <fullName evidence="1">Uncharacterized protein</fullName>
    </submittedName>
</protein>
<sequence length="68" mass="7771">MNETYKKALNNQKIPFEHLNNLKAICENCENQFGEASSYIALAASCFNYGVMIGKSQERLKRKKGDRI</sequence>
<evidence type="ECO:0000313" key="1">
    <source>
        <dbReference type="EMBL" id="EDK34963.1"/>
    </source>
</evidence>
<gene>
    <name evidence="1" type="ordered locus">CKL_2954</name>
</gene>
<proteinExistence type="predicted"/>
<name>A5N1G7_CLOK5</name>
<reference evidence="1 2" key="1">
    <citation type="journal article" date="2008" name="Proc. Natl. Acad. Sci. U.S.A.">
        <title>The genome of Clostridium kluyveri, a strict anaerobe with unique metabolic features.</title>
        <authorList>
            <person name="Seedorf H."/>
            <person name="Fricke W.F."/>
            <person name="Veith B."/>
            <person name="Brueggemann H."/>
            <person name="Liesegang H."/>
            <person name="Strittmatter A."/>
            <person name="Miethke M."/>
            <person name="Buckel W."/>
            <person name="Hinderberger J."/>
            <person name="Li F."/>
            <person name="Hagemeier C."/>
            <person name="Thauer R.K."/>
            <person name="Gottschalk G."/>
        </authorList>
    </citation>
    <scope>NUCLEOTIDE SEQUENCE [LARGE SCALE GENOMIC DNA]</scope>
    <source>
        <strain evidence="2">ATCC 8527 / DSM 555 / NCIMB 10680</strain>
    </source>
</reference>
<organism evidence="1 2">
    <name type="scientific">Clostridium kluyveri (strain ATCC 8527 / DSM 555 / NBRC 12016 / NCIMB 10680 / K1)</name>
    <dbReference type="NCBI Taxonomy" id="431943"/>
    <lineage>
        <taxon>Bacteria</taxon>
        <taxon>Bacillati</taxon>
        <taxon>Bacillota</taxon>
        <taxon>Clostridia</taxon>
        <taxon>Eubacteriales</taxon>
        <taxon>Clostridiaceae</taxon>
        <taxon>Clostridium</taxon>
    </lineage>
</organism>
<dbReference type="HOGENOM" id="CLU_2786521_0_0_9"/>
<evidence type="ECO:0000313" key="2">
    <source>
        <dbReference type="Proteomes" id="UP000002411"/>
    </source>
</evidence>
<keyword evidence="2" id="KW-1185">Reference proteome</keyword>
<dbReference type="STRING" id="431943.CKL_2954"/>
<dbReference type="KEGG" id="ckl:CKL_2954"/>
<dbReference type="Proteomes" id="UP000002411">
    <property type="component" value="Chromosome"/>
</dbReference>